<dbReference type="Proteomes" id="UP001381693">
    <property type="component" value="Unassembled WGS sequence"/>
</dbReference>
<accession>A0AAN8X591</accession>
<sequence>MDGEDVFFICHDQMGEGPPQKFMLSHRSMATPMMYRYSMCKAVMAQMYQLLVAQVLDNKLEACKVHVTLLAIKTLPRILAFSLGSK</sequence>
<gene>
    <name evidence="1" type="ORF">SK128_016663</name>
</gene>
<protein>
    <submittedName>
        <fullName evidence="1">Uncharacterized protein</fullName>
    </submittedName>
</protein>
<comment type="caution">
    <text evidence="1">The sequence shown here is derived from an EMBL/GenBank/DDBJ whole genome shotgun (WGS) entry which is preliminary data.</text>
</comment>
<organism evidence="1 2">
    <name type="scientific">Halocaridina rubra</name>
    <name type="common">Hawaiian red shrimp</name>
    <dbReference type="NCBI Taxonomy" id="373956"/>
    <lineage>
        <taxon>Eukaryota</taxon>
        <taxon>Metazoa</taxon>
        <taxon>Ecdysozoa</taxon>
        <taxon>Arthropoda</taxon>
        <taxon>Crustacea</taxon>
        <taxon>Multicrustacea</taxon>
        <taxon>Malacostraca</taxon>
        <taxon>Eumalacostraca</taxon>
        <taxon>Eucarida</taxon>
        <taxon>Decapoda</taxon>
        <taxon>Pleocyemata</taxon>
        <taxon>Caridea</taxon>
        <taxon>Atyoidea</taxon>
        <taxon>Atyidae</taxon>
        <taxon>Halocaridina</taxon>
    </lineage>
</organism>
<dbReference type="AlphaFoldDB" id="A0AAN8X591"/>
<keyword evidence="2" id="KW-1185">Reference proteome</keyword>
<evidence type="ECO:0000313" key="2">
    <source>
        <dbReference type="Proteomes" id="UP001381693"/>
    </source>
</evidence>
<dbReference type="EMBL" id="JAXCGZ010007983">
    <property type="protein sequence ID" value="KAK7078151.1"/>
    <property type="molecule type" value="Genomic_DNA"/>
</dbReference>
<reference evidence="1 2" key="1">
    <citation type="submission" date="2023-11" db="EMBL/GenBank/DDBJ databases">
        <title>Halocaridina rubra genome assembly.</title>
        <authorList>
            <person name="Smith C."/>
        </authorList>
    </citation>
    <scope>NUCLEOTIDE SEQUENCE [LARGE SCALE GENOMIC DNA]</scope>
    <source>
        <strain evidence="1">EP-1</strain>
        <tissue evidence="1">Whole</tissue>
    </source>
</reference>
<evidence type="ECO:0000313" key="1">
    <source>
        <dbReference type="EMBL" id="KAK7078151.1"/>
    </source>
</evidence>
<proteinExistence type="predicted"/>
<name>A0AAN8X591_HALRR</name>